<accession>A0ABP0JGG1</accession>
<protein>
    <submittedName>
        <fullName evidence="2">Uncharacterized protein</fullName>
    </submittedName>
</protein>
<keyword evidence="3" id="KW-1185">Reference proteome</keyword>
<organism evidence="2 3">
    <name type="scientific">Durusdinium trenchii</name>
    <dbReference type="NCBI Taxonomy" id="1381693"/>
    <lineage>
        <taxon>Eukaryota</taxon>
        <taxon>Sar</taxon>
        <taxon>Alveolata</taxon>
        <taxon>Dinophyceae</taxon>
        <taxon>Suessiales</taxon>
        <taxon>Symbiodiniaceae</taxon>
        <taxon>Durusdinium</taxon>
    </lineage>
</organism>
<sequence length="624" mass="67144">MRRYGYTAGWSESDDGLYVFGGQDWSTYSHLNDFWFYSRQDNTWQEVIWWGFPSVRREAAIVTNNETNELYIFGGALQNGTHLNDLYVYRNCGSTCETSLTATTSMTSTSTSQTSTTLSNTSTSATLTTTTITSTKTSSSTTASETSTSKSETSSTTTVSWTWTSTSKSQTATTVTSTSTSQTATTVTSTSTSQTSSTTFSGTSTSKSETSSTTFSGTSTSKSETSSTTFSGTSTSKSQTATTVTSTSTSQTLSSSTTWTQFSPRNFSQDVSVGEVVDELDRGAQWLASQLSDSNEGQVLETSLGNMTAMALVNATSAGTYSLFLPDLEAGAAFPPEVLGGDQVLVLTAFNEEVTGSLGVPEENGQPLASVGLPAVDVSIMRTRTGRTWEKASIRTESPIFVQLSKNATPGPSWVCAFQEATGNGTWSTEGLHMATPEELRASFGVEVPGVKQSAGCGYCPKKVWRRSKTSRSLVYRPQASSSWSCVCGFSSSLALHKTGSTGGQDFGLWRDQFLLLEVLPVTKRSNSKRAAESEQADRSTVNDANSKLQSIQEKIRTKRSLSKMQERVLVQNTLREASLRHGLTISCIEQHIWGENGWVQGSPSLENSSVLKAMKADMVETLP</sequence>
<dbReference type="Proteomes" id="UP001642464">
    <property type="component" value="Unassembled WGS sequence"/>
</dbReference>
<feature type="region of interest" description="Disordered" evidence="1">
    <location>
        <begin position="174"/>
        <end position="250"/>
    </location>
</feature>
<feature type="region of interest" description="Disordered" evidence="1">
    <location>
        <begin position="527"/>
        <end position="550"/>
    </location>
</feature>
<evidence type="ECO:0000256" key="1">
    <source>
        <dbReference type="SAM" id="MobiDB-lite"/>
    </source>
</evidence>
<name>A0ABP0JGG1_9DINO</name>
<gene>
    <name evidence="2" type="ORF">SCF082_LOCUS11870</name>
</gene>
<dbReference type="InterPro" id="IPR015915">
    <property type="entry name" value="Kelch-typ_b-propeller"/>
</dbReference>
<dbReference type="Gene3D" id="2.120.10.80">
    <property type="entry name" value="Kelch-type beta propeller"/>
    <property type="match status" value="1"/>
</dbReference>
<reference evidence="2 3" key="1">
    <citation type="submission" date="2024-02" db="EMBL/GenBank/DDBJ databases">
        <authorList>
            <person name="Chen Y."/>
            <person name="Shah S."/>
            <person name="Dougan E. K."/>
            <person name="Thang M."/>
            <person name="Chan C."/>
        </authorList>
    </citation>
    <scope>NUCLEOTIDE SEQUENCE [LARGE SCALE GENOMIC DNA]</scope>
</reference>
<dbReference type="PANTHER" id="PTHR23244">
    <property type="entry name" value="KELCH REPEAT DOMAIN"/>
    <property type="match status" value="1"/>
</dbReference>
<evidence type="ECO:0000313" key="3">
    <source>
        <dbReference type="Proteomes" id="UP001642464"/>
    </source>
</evidence>
<comment type="caution">
    <text evidence="2">The sequence shown here is derived from an EMBL/GenBank/DDBJ whole genome shotgun (WGS) entry which is preliminary data.</text>
</comment>
<feature type="compositionally biased region" description="Polar residues" evidence="1">
    <location>
        <begin position="539"/>
        <end position="550"/>
    </location>
</feature>
<proteinExistence type="predicted"/>
<dbReference type="SUPFAM" id="SSF117281">
    <property type="entry name" value="Kelch motif"/>
    <property type="match status" value="1"/>
</dbReference>
<dbReference type="EMBL" id="CAXAMM010007113">
    <property type="protein sequence ID" value="CAK9013282.1"/>
    <property type="molecule type" value="Genomic_DNA"/>
</dbReference>
<evidence type="ECO:0000313" key="2">
    <source>
        <dbReference type="EMBL" id="CAK9013282.1"/>
    </source>
</evidence>